<protein>
    <recommendedName>
        <fullName evidence="4">Secreted protein</fullName>
    </recommendedName>
</protein>
<proteinExistence type="predicted"/>
<dbReference type="EMBL" id="JAHUTI010012908">
    <property type="protein sequence ID" value="MED6236822.1"/>
    <property type="molecule type" value="Genomic_DNA"/>
</dbReference>
<evidence type="ECO:0000313" key="2">
    <source>
        <dbReference type="EMBL" id="MED6236822.1"/>
    </source>
</evidence>
<feature type="signal peptide" evidence="1">
    <location>
        <begin position="1"/>
        <end position="27"/>
    </location>
</feature>
<keyword evidence="1" id="KW-0732">Signal</keyword>
<comment type="caution">
    <text evidence="2">The sequence shown here is derived from an EMBL/GenBank/DDBJ whole genome shotgun (WGS) entry which is preliminary data.</text>
</comment>
<reference evidence="2 3" key="1">
    <citation type="submission" date="2021-07" db="EMBL/GenBank/DDBJ databases">
        <authorList>
            <person name="Palmer J.M."/>
        </authorList>
    </citation>
    <scope>NUCLEOTIDE SEQUENCE [LARGE SCALE GENOMIC DNA]</scope>
    <source>
        <strain evidence="2 3">AT_MEX2019</strain>
        <tissue evidence="2">Muscle</tissue>
    </source>
</reference>
<sequence length="93" mass="9968">MTMKKLFRVLERVLLMPLLHWLVLGSAAPLHSTGFTLRDTLPVVSTDLLTAGAMAAEALPPAISVVRCAATNVTVTSLGAHSCSQYNDLVVHR</sequence>
<dbReference type="Proteomes" id="UP001345963">
    <property type="component" value="Unassembled WGS sequence"/>
</dbReference>
<organism evidence="2 3">
    <name type="scientific">Ataeniobius toweri</name>
    <dbReference type="NCBI Taxonomy" id="208326"/>
    <lineage>
        <taxon>Eukaryota</taxon>
        <taxon>Metazoa</taxon>
        <taxon>Chordata</taxon>
        <taxon>Craniata</taxon>
        <taxon>Vertebrata</taxon>
        <taxon>Euteleostomi</taxon>
        <taxon>Actinopterygii</taxon>
        <taxon>Neopterygii</taxon>
        <taxon>Teleostei</taxon>
        <taxon>Neoteleostei</taxon>
        <taxon>Acanthomorphata</taxon>
        <taxon>Ovalentaria</taxon>
        <taxon>Atherinomorphae</taxon>
        <taxon>Cyprinodontiformes</taxon>
        <taxon>Goodeidae</taxon>
        <taxon>Ataeniobius</taxon>
    </lineage>
</organism>
<gene>
    <name evidence="2" type="ORF">ATANTOWER_014799</name>
</gene>
<evidence type="ECO:0000256" key="1">
    <source>
        <dbReference type="SAM" id="SignalP"/>
    </source>
</evidence>
<keyword evidence="3" id="KW-1185">Reference proteome</keyword>
<name>A0ABU7AF74_9TELE</name>
<evidence type="ECO:0008006" key="4">
    <source>
        <dbReference type="Google" id="ProtNLM"/>
    </source>
</evidence>
<evidence type="ECO:0000313" key="3">
    <source>
        <dbReference type="Proteomes" id="UP001345963"/>
    </source>
</evidence>
<feature type="chain" id="PRO_5046945285" description="Secreted protein" evidence="1">
    <location>
        <begin position="28"/>
        <end position="93"/>
    </location>
</feature>
<accession>A0ABU7AF74</accession>